<sequence length="63" mass="6748">MQIDITTTTESDVPTPLAQIALAMTHVTGLVDVLRSANPGLTVDDAVERAGTLVRAVWEQTQE</sequence>
<protein>
    <submittedName>
        <fullName evidence="1">Uncharacterized protein</fullName>
    </submittedName>
</protein>
<dbReference type="EMBL" id="WHOS01000073">
    <property type="protein sequence ID" value="NUB03771.1"/>
    <property type="molecule type" value="Genomic_DNA"/>
</dbReference>
<gene>
    <name evidence="1" type="ORF">GBZ48_31645</name>
</gene>
<accession>A0ABX2KM12</accession>
<comment type="caution">
    <text evidence="1">The sequence shown here is derived from an EMBL/GenBank/DDBJ whole genome shotgun (WGS) entry which is preliminary data.</text>
</comment>
<evidence type="ECO:0000313" key="1">
    <source>
        <dbReference type="EMBL" id="NUB03771.1"/>
    </source>
</evidence>
<organism evidence="1 2">
    <name type="scientific">Azospirillum melinis</name>
    <dbReference type="NCBI Taxonomy" id="328839"/>
    <lineage>
        <taxon>Bacteria</taxon>
        <taxon>Pseudomonadati</taxon>
        <taxon>Pseudomonadota</taxon>
        <taxon>Alphaproteobacteria</taxon>
        <taxon>Rhodospirillales</taxon>
        <taxon>Azospirillaceae</taxon>
        <taxon>Azospirillum</taxon>
    </lineage>
</organism>
<evidence type="ECO:0000313" key="2">
    <source>
        <dbReference type="Proteomes" id="UP000605086"/>
    </source>
</evidence>
<reference evidence="1 2" key="1">
    <citation type="submission" date="2019-10" db="EMBL/GenBank/DDBJ databases">
        <title>Genome sequence of Azospirillum melinis.</title>
        <authorList>
            <person name="Ambrosini A."/>
            <person name="Sant'Anna F.H."/>
            <person name="Cassan F.D."/>
            <person name="Souza E.M."/>
            <person name="Passaglia L.M.P."/>
        </authorList>
    </citation>
    <scope>NUCLEOTIDE SEQUENCE [LARGE SCALE GENOMIC DNA]</scope>
    <source>
        <strain evidence="1 2">TMCY0552</strain>
    </source>
</reference>
<name>A0ABX2KM12_9PROT</name>
<proteinExistence type="predicted"/>
<keyword evidence="2" id="KW-1185">Reference proteome</keyword>
<dbReference type="RefSeq" id="WP_174474642.1">
    <property type="nucleotide sequence ID" value="NZ_JAGINN010000033.1"/>
</dbReference>
<dbReference type="Proteomes" id="UP000605086">
    <property type="component" value="Unassembled WGS sequence"/>
</dbReference>